<dbReference type="AlphaFoldDB" id="A0A126QNS4"/>
<dbReference type="Proteomes" id="UP000055611">
    <property type="component" value="Chromosome"/>
</dbReference>
<evidence type="ECO:0000313" key="5">
    <source>
        <dbReference type="Proteomes" id="UP000055611"/>
    </source>
</evidence>
<dbReference type="InterPro" id="IPR055170">
    <property type="entry name" value="GFO_IDH_MocA-like_dom"/>
</dbReference>
<dbReference type="Gene3D" id="3.40.50.720">
    <property type="entry name" value="NAD(P)-binding Rossmann-like Domain"/>
    <property type="match status" value="1"/>
</dbReference>
<dbReference type="PANTHER" id="PTHR43377:SF1">
    <property type="entry name" value="BILIVERDIN REDUCTASE A"/>
    <property type="match status" value="1"/>
</dbReference>
<reference evidence="3 5" key="1">
    <citation type="journal article" date="2016" name="Front. Microbiol.">
        <title>Genome Sequence of the Piezophilic, Mesophilic Sulfate-Reducing Bacterium Desulfovibrio indicus J2T.</title>
        <authorList>
            <person name="Cao J."/>
            <person name="Maignien L."/>
            <person name="Shao Z."/>
            <person name="Alain K."/>
            <person name="Jebbar M."/>
        </authorList>
    </citation>
    <scope>NUCLEOTIDE SEQUENCE [LARGE SCALE GENOMIC DNA]</scope>
    <source>
        <strain evidence="3 5">J2</strain>
    </source>
</reference>
<dbReference type="EMBL" id="CP014206">
    <property type="protein sequence ID" value="AMK11489.1"/>
    <property type="molecule type" value="Genomic_DNA"/>
</dbReference>
<feature type="domain" description="Gfo/Idh/MocA-like oxidoreductase N-terminal" evidence="1">
    <location>
        <begin position="2"/>
        <end position="90"/>
    </location>
</feature>
<dbReference type="Pfam" id="PF22725">
    <property type="entry name" value="GFO_IDH_MocA_C3"/>
    <property type="match status" value="1"/>
</dbReference>
<dbReference type="Gene3D" id="3.30.360.10">
    <property type="entry name" value="Dihydrodipicolinate Reductase, domain 2"/>
    <property type="match status" value="1"/>
</dbReference>
<reference evidence="4 6" key="2">
    <citation type="submission" date="2019-03" db="EMBL/GenBank/DDBJ databases">
        <title>Genomic Encyclopedia of Type Strains, Phase IV (KMG-IV): sequencing the most valuable type-strain genomes for metagenomic binning, comparative biology and taxonomic classification.</title>
        <authorList>
            <person name="Goeker M."/>
        </authorList>
    </citation>
    <scope>NUCLEOTIDE SEQUENCE [LARGE SCALE GENOMIC DNA]</scope>
    <source>
        <strain evidence="4 6">DSM 101483</strain>
    </source>
</reference>
<dbReference type="PANTHER" id="PTHR43377">
    <property type="entry name" value="BILIVERDIN REDUCTASE A"/>
    <property type="match status" value="1"/>
</dbReference>
<dbReference type="RefSeq" id="WP_066803283.1">
    <property type="nucleotide sequence ID" value="NZ_CP014206.1"/>
</dbReference>
<dbReference type="EMBL" id="SOBK01000003">
    <property type="protein sequence ID" value="TDT89889.1"/>
    <property type="molecule type" value="Genomic_DNA"/>
</dbReference>
<accession>A0A126QNS4</accession>
<feature type="domain" description="GFO/IDH/MocA-like oxidoreductase" evidence="2">
    <location>
        <begin position="125"/>
        <end position="233"/>
    </location>
</feature>
<organism evidence="4 6">
    <name type="scientific">Pseudodesulfovibrio indicus</name>
    <dbReference type="NCBI Taxonomy" id="1716143"/>
    <lineage>
        <taxon>Bacteria</taxon>
        <taxon>Pseudomonadati</taxon>
        <taxon>Thermodesulfobacteriota</taxon>
        <taxon>Desulfovibrionia</taxon>
        <taxon>Desulfovibrionales</taxon>
        <taxon>Desulfovibrionaceae</taxon>
    </lineage>
</organism>
<dbReference type="InterPro" id="IPR000683">
    <property type="entry name" value="Gfo/Idh/MocA-like_OxRdtase_N"/>
</dbReference>
<evidence type="ECO:0000259" key="1">
    <source>
        <dbReference type="Pfam" id="PF01408"/>
    </source>
</evidence>
<dbReference type="SUPFAM" id="SSF55347">
    <property type="entry name" value="Glyceraldehyde-3-phosphate dehydrogenase-like, C-terminal domain"/>
    <property type="match status" value="1"/>
</dbReference>
<dbReference type="InterPro" id="IPR036291">
    <property type="entry name" value="NAD(P)-bd_dom_sf"/>
</dbReference>
<dbReference type="Proteomes" id="UP000295506">
    <property type="component" value="Unassembled WGS sequence"/>
</dbReference>
<protein>
    <submittedName>
        <fullName evidence="4">Dehydrogenase</fullName>
    </submittedName>
    <submittedName>
        <fullName evidence="3">Oxidoreductase</fullName>
    </submittedName>
</protein>
<evidence type="ECO:0000259" key="2">
    <source>
        <dbReference type="Pfam" id="PF22725"/>
    </source>
</evidence>
<dbReference type="InterPro" id="IPR051450">
    <property type="entry name" value="Gfo/Idh/MocA_Oxidoreductases"/>
</dbReference>
<gene>
    <name evidence="3" type="ORF">AWY79_10360</name>
    <name evidence="4" type="ORF">EDC59_103187</name>
</gene>
<dbReference type="SUPFAM" id="SSF51735">
    <property type="entry name" value="NAD(P)-binding Rossmann-fold domains"/>
    <property type="match status" value="1"/>
</dbReference>
<evidence type="ECO:0000313" key="3">
    <source>
        <dbReference type="EMBL" id="AMK11489.1"/>
    </source>
</evidence>
<dbReference type="Pfam" id="PF01408">
    <property type="entry name" value="GFO_IDH_MocA"/>
    <property type="match status" value="1"/>
</dbReference>
<proteinExistence type="predicted"/>
<name>A0A126QNS4_9BACT</name>
<dbReference type="OrthoDB" id="9782091at2"/>
<dbReference type="KEGG" id="dej:AWY79_10360"/>
<dbReference type="GO" id="GO:0000166">
    <property type="term" value="F:nucleotide binding"/>
    <property type="evidence" value="ECO:0007669"/>
    <property type="project" value="InterPro"/>
</dbReference>
<keyword evidence="5" id="KW-1185">Reference proteome</keyword>
<sequence>MRALIIGYGSIGGRHARLLVDMGHEVACVTRNPECPYPAFADIPSALADKTPWLAVIATATTDHDANLRTLLDAGFTGRILVEKPLFTNTPKEPFTAGDNVSVAYNLRFHPMVTRTRELLAGRKVLNARFAVAQYLPDWRPGTDYPKSYSASRAKGGGVLRDLSHELDLAQFLLGGWKRATALGGRYGDLKIDSDDQYSVLMETANCPMVGIHMDYLSRTPHRGFEITCADRTLKADFMGGFLTVDGTVEEFPPERDATYRLQLEAMAVGDPTPCTYGQGLALVGLIEGLERAAAQHIWIEA</sequence>
<evidence type="ECO:0000313" key="6">
    <source>
        <dbReference type="Proteomes" id="UP000295506"/>
    </source>
</evidence>
<evidence type="ECO:0000313" key="4">
    <source>
        <dbReference type="EMBL" id="TDT89889.1"/>
    </source>
</evidence>